<organism evidence="2 3">
    <name type="scientific">Paenibacillus sepulcri</name>
    <dbReference type="NCBI Taxonomy" id="359917"/>
    <lineage>
        <taxon>Bacteria</taxon>
        <taxon>Bacillati</taxon>
        <taxon>Bacillota</taxon>
        <taxon>Bacilli</taxon>
        <taxon>Bacillales</taxon>
        <taxon>Paenibacillaceae</taxon>
        <taxon>Paenibacillus</taxon>
    </lineage>
</organism>
<evidence type="ECO:0000313" key="2">
    <source>
        <dbReference type="EMBL" id="MBW7455671.1"/>
    </source>
</evidence>
<keyword evidence="3" id="KW-1185">Reference proteome</keyword>
<name>A0ABS7C4M2_9BACL</name>
<feature type="domain" description="Atrophied bacterial Ig" evidence="1">
    <location>
        <begin position="468"/>
        <end position="540"/>
    </location>
</feature>
<reference evidence="2 3" key="1">
    <citation type="submission" date="2021-07" db="EMBL/GenBank/DDBJ databases">
        <title>Paenibacillus radiodurans sp. nov., isolated from the southeastern edge of Tengger Desert.</title>
        <authorList>
            <person name="Zhang G."/>
        </authorList>
    </citation>
    <scope>NUCLEOTIDE SEQUENCE [LARGE SCALE GENOMIC DNA]</scope>
    <source>
        <strain evidence="2 3">CCM 7311</strain>
    </source>
</reference>
<evidence type="ECO:0000313" key="3">
    <source>
        <dbReference type="Proteomes" id="UP001519887"/>
    </source>
</evidence>
<dbReference type="Proteomes" id="UP001519887">
    <property type="component" value="Unassembled WGS sequence"/>
</dbReference>
<dbReference type="InterPro" id="IPR046780">
    <property type="entry name" value="aBig_2"/>
</dbReference>
<comment type="caution">
    <text evidence="2">The sequence shown here is derived from an EMBL/GenBank/DDBJ whole genome shotgun (WGS) entry which is preliminary data.</text>
</comment>
<accession>A0ABS7C4M2</accession>
<proteinExistence type="predicted"/>
<gene>
    <name evidence="2" type="ORF">K0U00_16720</name>
</gene>
<evidence type="ECO:0000259" key="1">
    <source>
        <dbReference type="Pfam" id="PF20578"/>
    </source>
</evidence>
<protein>
    <recommendedName>
        <fullName evidence="1">Atrophied bacterial Ig domain-containing protein</fullName>
    </recommendedName>
</protein>
<dbReference type="EMBL" id="JAHZIK010000408">
    <property type="protein sequence ID" value="MBW7455671.1"/>
    <property type="molecule type" value="Genomic_DNA"/>
</dbReference>
<sequence>MYRKGLNKMTVMLMVVSVIASMFLTMGMPKSVYAEEDTINFAGGDGTLENPYKIATVENLRNVTIPSPGAYFQQVANFSLSGNWTPIGSFGGIYDGGGFAIENLTMNSSDLYIGLFSNLSSGAVLDNMRLENFSITATGDDSFVGGLVSFINAGATVANSISNGTISFTAPNNVGGLTGYNEGSISNSESNSLITSSGEVFSAGSLVGTNAGTISGSSGSGSIHSSDSRTAYLGGLVGTNAGTVRTSTSSSLVTGGDAASAGGLVGSNYSSSGIVNDSYSTGNASGKASAVVGGLIGRNTGDINRSYSTGNAHTGSDGMAGGLVGYKANGNIINSFSMGNVSGDGAVFVGGLVGMNNGGDVSYSYSTGGASGGSDSTGGLIGFNQGGTVSNSYFNNAGAATSPGEVFKSAEELKQQSTFSGWDFSTIWRIAEDYTYPSLQWQPYTADEITFIDHRDLTWDSIKGTNSVEDEVTSDLTLPTAGAAGSTITWSVSGGVGLIDTSTGRVTRATDDDHTVTLTATVSRSGGQTQMKDFSLKILEAPNNKPIRNSNVNGTANATVSVNTAYALNLSGIFEDVDGDPLSYKVSVDGAPTIAAAMTYTYTPISAGLVTLVFSASDEESDSDDTYTVSLTGNTVPVRQADVDATDDAAVTVNTPYTLDLATIFEDADSNPLSYNVSVNGAPTTTAAESYTYIPTTAGLVTLIFTANDTNVDSTDTYTVELSVNSLPVRKPNVGATTNAAVTVNTPFTLDLSTIFEDADSNTLTYKVSVDGAAEVTADTAYSYTPTATGLMTLVFKANDGNIDSTETYIINLTGNTVPVRQADVDATDDAVVMVNTPYALDLATIFEDADSNTLSYKVSVDGEAATTAAAAYTYTPTTAGLVTLVFTANDGSIDSTDTYTVELRVNSLPVRNSNVGATANASVTVNTPYSLDLSTIFEDVDSNTLSYKVSVDGEAAITAAAAYTYTPTTIGRVTLVFTANDGSIDSTDTYTVELSVNSLPVRKPNVGATANAAVTVNTPYALDLSTIFEDADSNTLSYKVSVDGEEAITASAAYTYTSTTAGLVTMVFTANDGNIDSTDTYTVELRVNSFPVRKPDVGATVNASIPVNTLYTLDLTTIFEDADGDLLSYKVAADGAPAIATSETYTYTLTTANTVALVFTANDTMVDSTETFTVNLKGNTVPVRKTDVEATADATVTVNTPFVLDLAEIFEDADGNPLTYNVSVNGTAAISAIPAYTYTPGAEGAMTLVFSANDGLADSTDTYTVKLTVSGSSYNNGNGGNGGGESIPMTPEYRVTITGSVGTTLPVEIDEAAGRASIAIGALAEKIFVDDGATVV</sequence>
<dbReference type="Gene3D" id="2.160.20.110">
    <property type="match status" value="2"/>
</dbReference>
<feature type="non-terminal residue" evidence="2">
    <location>
        <position position="1337"/>
    </location>
</feature>
<dbReference type="Pfam" id="PF20578">
    <property type="entry name" value="aBig_2"/>
    <property type="match status" value="1"/>
</dbReference>